<dbReference type="CDD" id="cd17256">
    <property type="entry name" value="RMtype1_S_EcoJA65PI-TRD1-CR1_like"/>
    <property type="match status" value="1"/>
</dbReference>
<evidence type="ECO:0000256" key="3">
    <source>
        <dbReference type="ARBA" id="ARBA00023125"/>
    </source>
</evidence>
<keyword evidence="5" id="KW-0255">Endonuclease</keyword>
<dbReference type="PANTHER" id="PTHR43140:SF1">
    <property type="entry name" value="TYPE I RESTRICTION ENZYME ECOKI SPECIFICITY SUBUNIT"/>
    <property type="match status" value="1"/>
</dbReference>
<dbReference type="OrthoDB" id="398435at2"/>
<dbReference type="SUPFAM" id="SSF116734">
    <property type="entry name" value="DNA methylase specificity domain"/>
    <property type="match status" value="2"/>
</dbReference>
<dbReference type="PANTHER" id="PTHR43140">
    <property type="entry name" value="TYPE-1 RESTRICTION ENZYME ECOKI SPECIFICITY PROTEIN"/>
    <property type="match status" value="1"/>
</dbReference>
<evidence type="ECO:0000256" key="2">
    <source>
        <dbReference type="ARBA" id="ARBA00022747"/>
    </source>
</evidence>
<dbReference type="RefSeq" id="WP_075609835.1">
    <property type="nucleotide sequence ID" value="NZ_CP052766.1"/>
</dbReference>
<dbReference type="REBASE" id="386283">
    <property type="entry name" value="S.Ape512ORF16130P"/>
</dbReference>
<reference evidence="5 6" key="2">
    <citation type="submission" date="2020-04" db="EMBL/GenBank/DDBJ databases">
        <title>Complete genome sequence of Alteromonas pelagimontana 5.12T.</title>
        <authorList>
            <person name="Sinha R.K."/>
            <person name="Krishnan K.P."/>
            <person name="Kurian J.P."/>
        </authorList>
    </citation>
    <scope>NUCLEOTIDE SEQUENCE [LARGE SCALE GENOMIC DNA]</scope>
    <source>
        <strain evidence="5 6">5.12</strain>
    </source>
</reference>
<keyword evidence="3" id="KW-0238">DNA-binding</keyword>
<sequence length="577" mass="64951">MSVESIITENLDIWTSAIKTKSASGRGSSNKLELYGIKKLRELILELAVRGKLVSQEQSVEKNDSFLSRLTAKSLCTGSESKLIVPTGWAIFKIRDLVSKLGSGSTPRGGKSAYVESGIPFLRSQNVWNDGVKLDDVVYISDEVHEKMSKTKVFPGDILLNITGASLGRTTVFPDFLKEANVSQHVTIVRMCEPELTNWVHLVLMSPLIQKEIWDRQVGMAIEGLSKRTFETFEIPIPPLNEQARIVEKVRELMALCDQLESQTEASIEAHQTLVKSLLETLTNAKDTDELNESWQRISEHFDVLFTTEDSIDQLKHTILQLAVMGKLVKQDPNDEPASQLLERIAAEKEQLIKDKKIKKQKPLPSISDEEKPFDLPDGWEWVKFDHIAKNEKNALKAGPFGSALKKSFYVEDGYKIYGQEQVISGDENIGDYYINQEKFESLISCKVQPGDMLISLVGTIGKVLILSQEASQGIINPRLVKLSLHDDVSREYIRIVLGSRLIQEELFDKSHGSTMNVLNLGLLRQLVFPLPKVIEQKRIVTRVHELLALCDNLTCKFQALRKVKINISQAFVKQVK</sequence>
<organism evidence="5 6">
    <name type="scientific">Alteromonas pelagimontana</name>
    <dbReference type="NCBI Taxonomy" id="1858656"/>
    <lineage>
        <taxon>Bacteria</taxon>
        <taxon>Pseudomonadati</taxon>
        <taxon>Pseudomonadota</taxon>
        <taxon>Gammaproteobacteria</taxon>
        <taxon>Alteromonadales</taxon>
        <taxon>Alteromonadaceae</taxon>
        <taxon>Alteromonas/Salinimonas group</taxon>
        <taxon>Alteromonas</taxon>
    </lineage>
</organism>
<comment type="similarity">
    <text evidence="1">Belongs to the type-I restriction system S methylase family.</text>
</comment>
<proteinExistence type="inferred from homology"/>
<dbReference type="InterPro" id="IPR051212">
    <property type="entry name" value="Type-I_RE_S_subunit"/>
</dbReference>
<gene>
    <name evidence="5" type="ORF">CA267_016135</name>
</gene>
<dbReference type="GO" id="GO:0004519">
    <property type="term" value="F:endonuclease activity"/>
    <property type="evidence" value="ECO:0007669"/>
    <property type="project" value="UniProtKB-KW"/>
</dbReference>
<evidence type="ECO:0000256" key="1">
    <source>
        <dbReference type="ARBA" id="ARBA00010923"/>
    </source>
</evidence>
<evidence type="ECO:0000259" key="4">
    <source>
        <dbReference type="Pfam" id="PF01420"/>
    </source>
</evidence>
<dbReference type="GO" id="GO:0009307">
    <property type="term" value="P:DNA restriction-modification system"/>
    <property type="evidence" value="ECO:0007669"/>
    <property type="project" value="UniProtKB-KW"/>
</dbReference>
<reference evidence="6" key="1">
    <citation type="submission" date="2014-12" db="EMBL/GenBank/DDBJ databases">
        <title>Complete genome sequence of a multi-drug resistant Klebsiella pneumoniae.</title>
        <authorList>
            <person name="Hua X."/>
            <person name="Chen Q."/>
            <person name="Li X."/>
            <person name="Feng Y."/>
            <person name="Ruan Z."/>
            <person name="Yu Y."/>
        </authorList>
    </citation>
    <scope>NUCLEOTIDE SEQUENCE [LARGE SCALE GENOMIC DNA]</scope>
    <source>
        <strain evidence="6">5.12</strain>
    </source>
</reference>
<dbReference type="Proteomes" id="UP000219285">
    <property type="component" value="Chromosome"/>
</dbReference>
<feature type="domain" description="Type I restriction modification DNA specificity" evidence="4">
    <location>
        <begin position="408"/>
        <end position="552"/>
    </location>
</feature>
<dbReference type="EMBL" id="CP052766">
    <property type="protein sequence ID" value="QJR82170.1"/>
    <property type="molecule type" value="Genomic_DNA"/>
</dbReference>
<dbReference type="InterPro" id="IPR044946">
    <property type="entry name" value="Restrct_endonuc_typeI_TRD_sf"/>
</dbReference>
<keyword evidence="5" id="KW-0540">Nuclease</keyword>
<evidence type="ECO:0000313" key="5">
    <source>
        <dbReference type="EMBL" id="QJR82170.1"/>
    </source>
</evidence>
<accession>A0A6M4MHR7</accession>
<keyword evidence="2" id="KW-0680">Restriction system</keyword>
<protein>
    <submittedName>
        <fullName evidence="5">Restriction endonuclease subunit S</fullName>
    </submittedName>
</protein>
<dbReference type="InterPro" id="IPR000055">
    <property type="entry name" value="Restrct_endonuc_typeI_TRD"/>
</dbReference>
<dbReference type="AlphaFoldDB" id="A0A6M4MHR7"/>
<dbReference type="Pfam" id="PF01420">
    <property type="entry name" value="Methylase_S"/>
    <property type="match status" value="2"/>
</dbReference>
<dbReference type="Gene3D" id="3.90.220.20">
    <property type="entry name" value="DNA methylase specificity domains"/>
    <property type="match status" value="2"/>
</dbReference>
<dbReference type="GO" id="GO:0003677">
    <property type="term" value="F:DNA binding"/>
    <property type="evidence" value="ECO:0007669"/>
    <property type="project" value="UniProtKB-KW"/>
</dbReference>
<name>A0A6M4MHR7_9ALTE</name>
<keyword evidence="5" id="KW-0378">Hydrolase</keyword>
<evidence type="ECO:0000313" key="6">
    <source>
        <dbReference type="Proteomes" id="UP000219285"/>
    </source>
</evidence>
<keyword evidence="6" id="KW-1185">Reference proteome</keyword>
<feature type="domain" description="Type I restriction modification DNA specificity" evidence="4">
    <location>
        <begin position="86"/>
        <end position="269"/>
    </location>
</feature>
<dbReference type="KEGG" id="apel:CA267_016135"/>